<sequence>MHDDAASLPDERLADLLRTGPFPDALRAAMEASGLTLSRIRHRLQSLGTPVSTATLSCWRSGRHQPSQTAALAALASLEGVLEVAPGALSSLLGPPRPRARWLRLAADAPGLTTLWPRSRGSDVGEAYRSVDSRWMSSLRCLNRHMRLEVDARGREHRVWMRQVVRAEQDGPDRAILTHLPDTPGSVPSLELRPPCRRGTVVENPRTGMLVAEVLFSRPLRRGDTAIFEAVLTHAEPRPSAEEFTVRQREPAGEYAMEVHFDPAALPATCYAFSTSSESGPESRRLLHTTDGCVHVIGTRTSPGVYGIRWE</sequence>
<gene>
    <name evidence="1" type="ORF">GCM10023336_01380</name>
</gene>
<proteinExistence type="predicted"/>
<dbReference type="Proteomes" id="UP001500124">
    <property type="component" value="Unassembled WGS sequence"/>
</dbReference>
<evidence type="ECO:0000313" key="2">
    <source>
        <dbReference type="Proteomes" id="UP001500124"/>
    </source>
</evidence>
<organism evidence="1 2">
    <name type="scientific">Streptomyces similanensis</name>
    <dbReference type="NCBI Taxonomy" id="1274988"/>
    <lineage>
        <taxon>Bacteria</taxon>
        <taxon>Bacillati</taxon>
        <taxon>Actinomycetota</taxon>
        <taxon>Actinomycetes</taxon>
        <taxon>Kitasatosporales</taxon>
        <taxon>Streptomycetaceae</taxon>
        <taxon>Streptomyces</taxon>
    </lineage>
</organism>
<evidence type="ECO:0000313" key="1">
    <source>
        <dbReference type="EMBL" id="GAA5041355.1"/>
    </source>
</evidence>
<keyword evidence="2" id="KW-1185">Reference proteome</keyword>
<reference evidence="2" key="1">
    <citation type="journal article" date="2019" name="Int. J. Syst. Evol. Microbiol.">
        <title>The Global Catalogue of Microorganisms (GCM) 10K type strain sequencing project: providing services to taxonomists for standard genome sequencing and annotation.</title>
        <authorList>
            <consortium name="The Broad Institute Genomics Platform"/>
            <consortium name="The Broad Institute Genome Sequencing Center for Infectious Disease"/>
            <person name="Wu L."/>
            <person name="Ma J."/>
        </authorList>
    </citation>
    <scope>NUCLEOTIDE SEQUENCE [LARGE SCALE GENOMIC DNA]</scope>
    <source>
        <strain evidence="2">JCM 18410</strain>
    </source>
</reference>
<accession>A0ABP9JQ79</accession>
<dbReference type="RefSeq" id="WP_176147248.1">
    <property type="nucleotide sequence ID" value="NZ_BAABKC010000002.1"/>
</dbReference>
<name>A0ABP9JQ79_9ACTN</name>
<comment type="caution">
    <text evidence="1">The sequence shown here is derived from an EMBL/GenBank/DDBJ whole genome shotgun (WGS) entry which is preliminary data.</text>
</comment>
<protein>
    <recommendedName>
        <fullName evidence="3">Transcriptional regulator</fullName>
    </recommendedName>
</protein>
<evidence type="ECO:0008006" key="3">
    <source>
        <dbReference type="Google" id="ProtNLM"/>
    </source>
</evidence>
<dbReference type="EMBL" id="BAABKC010000002">
    <property type="protein sequence ID" value="GAA5041355.1"/>
    <property type="molecule type" value="Genomic_DNA"/>
</dbReference>